<dbReference type="EMBL" id="CP047121">
    <property type="protein sequence ID" value="QHB50916.1"/>
    <property type="molecule type" value="Genomic_DNA"/>
</dbReference>
<sequence length="149" mass="16639">MKKVINRIMTGIVVGTFVGMILSLIFSALNGATQYYPSSPAFVSHFNGSLTATAVSVVIWSLIGTIFSLSSMIFSNTDWSIAKMTIIHLLITYFGFLPLAILSGWFPLSSPQIVSFTIIFLVVYFIIYTTMRRIAKREVEAINDQLRKQ</sequence>
<organism evidence="2 3">
    <name type="scientific">Lentilactobacillus hilgardii</name>
    <name type="common">Lactobacillus hilgardii</name>
    <dbReference type="NCBI Taxonomy" id="1588"/>
    <lineage>
        <taxon>Bacteria</taxon>
        <taxon>Bacillati</taxon>
        <taxon>Bacillota</taxon>
        <taxon>Bacilli</taxon>
        <taxon>Lactobacillales</taxon>
        <taxon>Lactobacillaceae</taxon>
        <taxon>Lentilactobacillus</taxon>
    </lineage>
</organism>
<keyword evidence="1" id="KW-0472">Membrane</keyword>
<dbReference type="RefSeq" id="WP_003551468.1">
    <property type="nucleotide sequence ID" value="NZ_CABKOL010000106.1"/>
</dbReference>
<feature type="transmembrane region" description="Helical" evidence="1">
    <location>
        <begin position="86"/>
        <end position="106"/>
    </location>
</feature>
<evidence type="ECO:0000256" key="1">
    <source>
        <dbReference type="SAM" id="Phobius"/>
    </source>
</evidence>
<dbReference type="Pfam" id="PF11457">
    <property type="entry name" value="DUF3021"/>
    <property type="match status" value="1"/>
</dbReference>
<keyword evidence="1" id="KW-1133">Transmembrane helix</keyword>
<evidence type="ECO:0000313" key="3">
    <source>
        <dbReference type="Proteomes" id="UP000465035"/>
    </source>
</evidence>
<dbReference type="GeneID" id="69056948"/>
<reference evidence="2 3" key="1">
    <citation type="submission" date="2019-12" db="EMBL/GenBank/DDBJ databases">
        <title>Lactobacillus hilgardii FLUB.</title>
        <authorList>
            <person name="Gustaw K."/>
        </authorList>
    </citation>
    <scope>NUCLEOTIDE SEQUENCE [LARGE SCALE GENOMIC DNA]</scope>
    <source>
        <strain evidence="2 3">FLUB</strain>
    </source>
</reference>
<name>A0A6P1E0V4_LENHI</name>
<feature type="transmembrane region" description="Helical" evidence="1">
    <location>
        <begin position="52"/>
        <end position="74"/>
    </location>
</feature>
<accession>A0A6P1E0V4</accession>
<proteinExistence type="predicted"/>
<dbReference type="AlphaFoldDB" id="A0A6P1E0V4"/>
<dbReference type="InterPro" id="IPR021560">
    <property type="entry name" value="DUF3021"/>
</dbReference>
<feature type="transmembrane region" description="Helical" evidence="1">
    <location>
        <begin position="112"/>
        <end position="131"/>
    </location>
</feature>
<dbReference type="Proteomes" id="UP000465035">
    <property type="component" value="Chromosome"/>
</dbReference>
<gene>
    <name evidence="2" type="ORF">GQR93_01100</name>
</gene>
<feature type="transmembrane region" description="Helical" evidence="1">
    <location>
        <begin position="12"/>
        <end position="32"/>
    </location>
</feature>
<protein>
    <submittedName>
        <fullName evidence="2">DUF3021 family protein</fullName>
    </submittedName>
</protein>
<evidence type="ECO:0000313" key="2">
    <source>
        <dbReference type="EMBL" id="QHB50916.1"/>
    </source>
</evidence>
<keyword evidence="1" id="KW-0812">Transmembrane</keyword>